<feature type="region of interest" description="Disordered" evidence="1">
    <location>
        <begin position="1"/>
        <end position="24"/>
    </location>
</feature>
<evidence type="ECO:0000313" key="2">
    <source>
        <dbReference type="EMBL" id="BBG93538.1"/>
    </source>
</evidence>
<proteinExistence type="predicted"/>
<name>A0A4Y1QNW5_PRUDU</name>
<evidence type="ECO:0000256" key="1">
    <source>
        <dbReference type="SAM" id="MobiDB-lite"/>
    </source>
</evidence>
<feature type="region of interest" description="Disordered" evidence="1">
    <location>
        <begin position="69"/>
        <end position="99"/>
    </location>
</feature>
<feature type="compositionally biased region" description="Basic residues" evidence="1">
    <location>
        <begin position="74"/>
        <end position="91"/>
    </location>
</feature>
<protein>
    <submittedName>
        <fullName evidence="2">Uncharacterized protein</fullName>
    </submittedName>
</protein>
<reference evidence="2" key="1">
    <citation type="journal article" date="2019" name="Science">
        <title>Mutation of a bHLH transcription factor allowed almond domestication.</title>
        <authorList>
            <person name="Sanchez-Perez R."/>
            <person name="Pavan S."/>
            <person name="Mazzeo R."/>
            <person name="Moldovan C."/>
            <person name="Aiese Cigliano R."/>
            <person name="Del Cueto J."/>
            <person name="Ricciardi F."/>
            <person name="Lotti C."/>
            <person name="Ricciardi L."/>
            <person name="Dicenta F."/>
            <person name="Lopez-Marques R.L."/>
            <person name="Lindberg Moller B."/>
        </authorList>
    </citation>
    <scope>NUCLEOTIDE SEQUENCE</scope>
</reference>
<gene>
    <name evidence="2" type="ORF">Prudu_001582</name>
</gene>
<dbReference type="EMBL" id="AP019297">
    <property type="protein sequence ID" value="BBG93538.1"/>
    <property type="molecule type" value="Genomic_DNA"/>
</dbReference>
<accession>A0A4Y1QNW5</accession>
<dbReference type="AlphaFoldDB" id="A0A4Y1QNW5"/>
<sequence>MHAPGVRLIQQEGPSRGPASSDQQWKTLGMVKLQGRLCRIFGRSQKKNNKEKGKKVICADIPRCRTRTGVGSVSKRKLGRLKMGPKRGGFRRGRDSRPE</sequence>
<organism evidence="2">
    <name type="scientific">Prunus dulcis</name>
    <name type="common">Almond</name>
    <name type="synonym">Amygdalus dulcis</name>
    <dbReference type="NCBI Taxonomy" id="3755"/>
    <lineage>
        <taxon>Eukaryota</taxon>
        <taxon>Viridiplantae</taxon>
        <taxon>Streptophyta</taxon>
        <taxon>Embryophyta</taxon>
        <taxon>Tracheophyta</taxon>
        <taxon>Spermatophyta</taxon>
        <taxon>Magnoliopsida</taxon>
        <taxon>eudicotyledons</taxon>
        <taxon>Gunneridae</taxon>
        <taxon>Pentapetalae</taxon>
        <taxon>rosids</taxon>
        <taxon>fabids</taxon>
        <taxon>Rosales</taxon>
        <taxon>Rosaceae</taxon>
        <taxon>Amygdaloideae</taxon>
        <taxon>Amygdaleae</taxon>
        <taxon>Prunus</taxon>
    </lineage>
</organism>